<feature type="compositionally biased region" description="Low complexity" evidence="1">
    <location>
        <begin position="215"/>
        <end position="225"/>
    </location>
</feature>
<dbReference type="Proteomes" id="UP000003515">
    <property type="component" value="Unassembled WGS sequence"/>
</dbReference>
<gene>
    <name evidence="3" type="ORF">VIA_002718</name>
    <name evidence="4" type="ORF">VIOR3934_02697</name>
</gene>
<evidence type="ECO:0000256" key="1">
    <source>
        <dbReference type="SAM" id="MobiDB-lite"/>
    </source>
</evidence>
<evidence type="ECO:0000313" key="5">
    <source>
        <dbReference type="Proteomes" id="UP000002817"/>
    </source>
</evidence>
<organism evidence="4 5">
    <name type="scientific">Vibrio orientalis CIP 102891 = ATCC 33934</name>
    <dbReference type="NCBI Taxonomy" id="675816"/>
    <lineage>
        <taxon>Bacteria</taxon>
        <taxon>Pseudomonadati</taxon>
        <taxon>Pseudomonadota</taxon>
        <taxon>Gammaproteobacteria</taxon>
        <taxon>Vibrionales</taxon>
        <taxon>Vibrionaceae</taxon>
        <taxon>Vibrio</taxon>
        <taxon>Vibrio oreintalis group</taxon>
    </lineage>
</organism>
<keyword evidence="2" id="KW-0472">Membrane</keyword>
<keyword evidence="2" id="KW-1133">Transmembrane helix</keyword>
<comment type="caution">
    <text evidence="4">The sequence shown here is derived from an EMBL/GenBank/DDBJ whole genome shotgun (WGS) entry which is preliminary data.</text>
</comment>
<feature type="transmembrane region" description="Helical" evidence="2">
    <location>
        <begin position="42"/>
        <end position="62"/>
    </location>
</feature>
<reference evidence="4" key="2">
    <citation type="submission" date="2011-08" db="EMBL/GenBank/DDBJ databases">
        <authorList>
            <person name="Hoffman M."/>
            <person name="Strain E.A."/>
            <person name="Brown E."/>
            <person name="Allard M.W."/>
        </authorList>
    </citation>
    <scope>NUCLEOTIDE SEQUENCE</scope>
    <source>
        <strain evidence="4">CIP 102891</strain>
    </source>
</reference>
<dbReference type="Proteomes" id="UP000002817">
    <property type="component" value="Unassembled WGS sequence"/>
</dbReference>
<dbReference type="STRING" id="675816.VIA_002718"/>
<keyword evidence="2" id="KW-0812">Transmembrane</keyword>
<keyword evidence="6" id="KW-1185">Reference proteome</keyword>
<reference evidence="3 6" key="1">
    <citation type="submission" date="2009-10" db="EMBL/GenBank/DDBJ databases">
        <authorList>
            <consortium name="Los Alamos National Laboratory (LANL)"/>
            <consortium name="National Microbial Pathogen Data Resource (NMPDR)"/>
            <person name="Munk A.C."/>
            <person name="Chertkov O."/>
            <person name="Tapia R."/>
            <person name="Green L."/>
            <person name="Rogers Y."/>
            <person name="Detter J.C."/>
            <person name="Bruce D."/>
            <person name="Brettin T.S."/>
            <person name="Colwell R.R."/>
            <person name="Huq A."/>
            <person name="Grim C.J."/>
            <person name="Hasan N.A."/>
            <person name="Bartels D."/>
            <person name="Vonstein V."/>
        </authorList>
    </citation>
    <scope>NUCLEOTIDE SEQUENCE [LARGE SCALE GENOMIC DNA]</scope>
    <source>
        <strain evidence="3 6">CIP 102891</strain>
    </source>
</reference>
<dbReference type="eggNOG" id="ENOG50338FG">
    <property type="taxonomic scope" value="Bacteria"/>
</dbReference>
<dbReference type="EMBL" id="AFWH01000052">
    <property type="protein sequence ID" value="EGU47242.1"/>
    <property type="molecule type" value="Genomic_DNA"/>
</dbReference>
<sequence>MEQNKRYQRTEDEQKRCIEIHDKFREELLKRQLSNSEGYDKAILSLSSAGLALSLTAIRFIVPLETATYLWAIKLSWVLFLFTVISTLIAYLVGNQAISKELTKAERYYVQGVVDAHLESNLYQKANHILNRATGVFFAVAISLVVFFVIINIQGETNMSDKKQTSKRVFVTDSADIPSMQLAPESKEVPIYSADIPKMEMAPGTAPTSEHKSAESASSSKDSKS</sequence>
<dbReference type="RefSeq" id="WP_004413628.1">
    <property type="nucleotide sequence ID" value="NZ_ACZV01000005.1"/>
</dbReference>
<name>C9QK79_VIBOR</name>
<accession>C9QK79</accession>
<evidence type="ECO:0000313" key="3">
    <source>
        <dbReference type="EMBL" id="EEX92074.1"/>
    </source>
</evidence>
<dbReference type="AlphaFoldDB" id="C9QK79"/>
<reference evidence="4 5" key="3">
    <citation type="journal article" date="2012" name="Int. J. Syst. Evol. Microbiol.">
        <title>Vibrio caribbeanicus sp. nov., isolated from the marine sponge Scleritoderma cyanea.</title>
        <authorList>
            <person name="Hoffmann M."/>
            <person name="Monday S.R."/>
            <person name="Allard M.W."/>
            <person name="Strain E.A."/>
            <person name="Whittaker P."/>
            <person name="Naum M."/>
            <person name="McCarthy P.J."/>
            <person name="Lopez J.V."/>
            <person name="Fischer M."/>
            <person name="Brown E.W."/>
        </authorList>
    </citation>
    <scope>NUCLEOTIDE SEQUENCE [LARGE SCALE GENOMIC DNA]</scope>
    <source>
        <strain evidence="4">CIP 102891</strain>
        <strain evidence="5">CIP 102891 / ATCC 33934</strain>
    </source>
</reference>
<proteinExistence type="predicted"/>
<feature type="transmembrane region" description="Helical" evidence="2">
    <location>
        <begin position="133"/>
        <end position="153"/>
    </location>
</feature>
<feature type="region of interest" description="Disordered" evidence="1">
    <location>
        <begin position="199"/>
        <end position="225"/>
    </location>
</feature>
<feature type="transmembrane region" description="Helical" evidence="2">
    <location>
        <begin position="68"/>
        <end position="94"/>
    </location>
</feature>
<evidence type="ECO:0000313" key="6">
    <source>
        <dbReference type="Proteomes" id="UP000003515"/>
    </source>
</evidence>
<dbReference type="EMBL" id="ACZV01000005">
    <property type="protein sequence ID" value="EEX92074.1"/>
    <property type="molecule type" value="Genomic_DNA"/>
</dbReference>
<dbReference type="OrthoDB" id="5903047at2"/>
<evidence type="ECO:0000313" key="4">
    <source>
        <dbReference type="EMBL" id="EGU47242.1"/>
    </source>
</evidence>
<evidence type="ECO:0000256" key="2">
    <source>
        <dbReference type="SAM" id="Phobius"/>
    </source>
</evidence>
<protein>
    <submittedName>
        <fullName evidence="4">Uncharacterized protein</fullName>
    </submittedName>
</protein>
<dbReference type="PATRIC" id="fig|675816.5.peg.3467"/>